<dbReference type="GO" id="GO:0005509">
    <property type="term" value="F:calcium ion binding"/>
    <property type="evidence" value="ECO:0007669"/>
    <property type="project" value="InterPro"/>
</dbReference>
<dbReference type="InterPro" id="IPR001343">
    <property type="entry name" value="Hemolysn_Ca-bd"/>
</dbReference>
<dbReference type="PRINTS" id="PR00313">
    <property type="entry name" value="CABNDNGRPT"/>
</dbReference>
<dbReference type="Gene3D" id="2.150.10.10">
    <property type="entry name" value="Serralysin-like metalloprotease, C-terminal"/>
    <property type="match status" value="1"/>
</dbReference>
<gene>
    <name evidence="1" type="ORF">CU100_13240</name>
</gene>
<dbReference type="Proteomes" id="UP000241158">
    <property type="component" value="Unassembled WGS sequence"/>
</dbReference>
<dbReference type="Pfam" id="PF00353">
    <property type="entry name" value="HemolysinCabind"/>
    <property type="match status" value="1"/>
</dbReference>
<sequence length="129" mass="13716">MNGEAGNDRLFGDAGADTLSGGSGKDQFTFYDVGDSSVTKFDTILDFSRTERDFIELSGIDANTTLEGDQEFAFIGNADFSAAGQLRLVDSTNLGFSFFQGDVDGDGAADFVVRINKINGGLIATDFKL</sequence>
<organism evidence="1 2">
    <name type="scientific">Phyllobacterium endophyticum</name>
    <dbReference type="NCBI Taxonomy" id="1149773"/>
    <lineage>
        <taxon>Bacteria</taxon>
        <taxon>Pseudomonadati</taxon>
        <taxon>Pseudomonadota</taxon>
        <taxon>Alphaproteobacteria</taxon>
        <taxon>Hyphomicrobiales</taxon>
        <taxon>Phyllobacteriaceae</taxon>
        <taxon>Phyllobacterium</taxon>
    </lineage>
</organism>
<evidence type="ECO:0000313" key="2">
    <source>
        <dbReference type="Proteomes" id="UP000241158"/>
    </source>
</evidence>
<dbReference type="SUPFAM" id="SSF51120">
    <property type="entry name" value="beta-Roll"/>
    <property type="match status" value="1"/>
</dbReference>
<dbReference type="AlphaFoldDB" id="A0A2P7AWF8"/>
<protein>
    <submittedName>
        <fullName evidence="1">Uncharacterized protein</fullName>
    </submittedName>
</protein>
<dbReference type="InterPro" id="IPR011049">
    <property type="entry name" value="Serralysin-like_metalloprot_C"/>
</dbReference>
<reference evidence="2" key="1">
    <citation type="submission" date="2017-11" db="EMBL/GenBank/DDBJ databases">
        <authorList>
            <person name="Kuznetsova I."/>
            <person name="Sazanova A."/>
            <person name="Chirak E."/>
            <person name="Safronova V."/>
            <person name="Willems A."/>
        </authorList>
    </citation>
    <scope>NUCLEOTIDE SEQUENCE [LARGE SCALE GENOMIC DNA]</scope>
    <source>
        <strain evidence="2">PEPV15</strain>
    </source>
</reference>
<name>A0A2P7AWF8_9HYPH</name>
<proteinExistence type="predicted"/>
<dbReference type="EMBL" id="PGGN01000002">
    <property type="protein sequence ID" value="PSH58543.1"/>
    <property type="molecule type" value="Genomic_DNA"/>
</dbReference>
<accession>A0A2P7AWF8</accession>
<keyword evidence="2" id="KW-1185">Reference proteome</keyword>
<dbReference type="GO" id="GO:0005615">
    <property type="term" value="C:extracellular space"/>
    <property type="evidence" value="ECO:0007669"/>
    <property type="project" value="InterPro"/>
</dbReference>
<dbReference type="InterPro" id="IPR018511">
    <property type="entry name" value="Hemolysin-typ_Ca-bd_CS"/>
</dbReference>
<comment type="caution">
    <text evidence="1">The sequence shown here is derived from an EMBL/GenBank/DDBJ whole genome shotgun (WGS) entry which is preliminary data.</text>
</comment>
<dbReference type="PROSITE" id="PS00330">
    <property type="entry name" value="HEMOLYSIN_CALCIUM"/>
    <property type="match status" value="1"/>
</dbReference>
<evidence type="ECO:0000313" key="1">
    <source>
        <dbReference type="EMBL" id="PSH58543.1"/>
    </source>
</evidence>